<protein>
    <submittedName>
        <fullName evidence="1">Uncharacterized protein</fullName>
    </submittedName>
</protein>
<organism evidence="1">
    <name type="scientific">marine metagenome</name>
    <dbReference type="NCBI Taxonomy" id="408172"/>
    <lineage>
        <taxon>unclassified sequences</taxon>
        <taxon>metagenomes</taxon>
        <taxon>ecological metagenomes</taxon>
    </lineage>
</organism>
<feature type="non-terminal residue" evidence="1">
    <location>
        <position position="23"/>
    </location>
</feature>
<evidence type="ECO:0000313" key="1">
    <source>
        <dbReference type="EMBL" id="SVB86399.1"/>
    </source>
</evidence>
<accession>A0A382HGS5</accession>
<gene>
    <name evidence="1" type="ORF">METZ01_LOCUS239253</name>
</gene>
<reference evidence="1" key="1">
    <citation type="submission" date="2018-05" db="EMBL/GenBank/DDBJ databases">
        <authorList>
            <person name="Lanie J.A."/>
            <person name="Ng W.-L."/>
            <person name="Kazmierczak K.M."/>
            <person name="Andrzejewski T.M."/>
            <person name="Davidsen T.M."/>
            <person name="Wayne K.J."/>
            <person name="Tettelin H."/>
            <person name="Glass J.I."/>
            <person name="Rusch D."/>
            <person name="Podicherti R."/>
            <person name="Tsui H.-C.T."/>
            <person name="Winkler M.E."/>
        </authorList>
    </citation>
    <scope>NUCLEOTIDE SEQUENCE</scope>
</reference>
<dbReference type="EMBL" id="UINC01061142">
    <property type="protein sequence ID" value="SVB86399.1"/>
    <property type="molecule type" value="Genomic_DNA"/>
</dbReference>
<name>A0A382HGS5_9ZZZZ</name>
<dbReference type="AlphaFoldDB" id="A0A382HGS5"/>
<sequence length="23" mass="2466">MDNKPAIYPSLKDKVVFVLGGSS</sequence>
<proteinExistence type="predicted"/>